<keyword evidence="2" id="KW-1185">Reference proteome</keyword>
<evidence type="ECO:0000313" key="2">
    <source>
        <dbReference type="Proteomes" id="UP000683000"/>
    </source>
</evidence>
<dbReference type="EMBL" id="JAGFBS010000020">
    <property type="protein sequence ID" value="KAG6373963.1"/>
    <property type="molecule type" value="Genomic_DNA"/>
</dbReference>
<comment type="caution">
    <text evidence="1">The sequence shown here is derived from an EMBL/GenBank/DDBJ whole genome shotgun (WGS) entry which is preliminary data.</text>
</comment>
<reference evidence="1" key="1">
    <citation type="submission" date="2021-03" db="EMBL/GenBank/DDBJ databases">
        <title>Evolutionary innovations through gain and loss of genes in the ectomycorrhizal Boletales.</title>
        <authorList>
            <person name="Wu G."/>
            <person name="Miyauchi S."/>
            <person name="Morin E."/>
            <person name="Yang Z.-L."/>
            <person name="Xu J."/>
            <person name="Martin F.M."/>
        </authorList>
    </citation>
    <scope>NUCLEOTIDE SEQUENCE</scope>
    <source>
        <strain evidence="1">BR01</strain>
    </source>
</reference>
<accession>A0A8I2YMK9</accession>
<sequence length="98" mass="11376">MRWIEAWTKIQTLFIPGVAGLREVVQGTRTTHPSDQLQCPQDFPLLLPSLILHSVSYDRTLEEIKWKLHEGQAHNALNELCQVLQSRAYMLKFKDSFL</sequence>
<dbReference type="AlphaFoldDB" id="A0A8I2YMK9"/>
<organism evidence="1 2">
    <name type="scientific">Boletus reticuloceps</name>
    <dbReference type="NCBI Taxonomy" id="495285"/>
    <lineage>
        <taxon>Eukaryota</taxon>
        <taxon>Fungi</taxon>
        <taxon>Dikarya</taxon>
        <taxon>Basidiomycota</taxon>
        <taxon>Agaricomycotina</taxon>
        <taxon>Agaricomycetes</taxon>
        <taxon>Agaricomycetidae</taxon>
        <taxon>Boletales</taxon>
        <taxon>Boletineae</taxon>
        <taxon>Boletaceae</taxon>
        <taxon>Boletoideae</taxon>
        <taxon>Boletus</taxon>
    </lineage>
</organism>
<dbReference type="Proteomes" id="UP000683000">
    <property type="component" value="Unassembled WGS sequence"/>
</dbReference>
<dbReference type="OrthoDB" id="2680741at2759"/>
<gene>
    <name evidence="1" type="ORF">JVT61DRAFT_6128</name>
</gene>
<evidence type="ECO:0000313" key="1">
    <source>
        <dbReference type="EMBL" id="KAG6373963.1"/>
    </source>
</evidence>
<protein>
    <submittedName>
        <fullName evidence="1">Uncharacterized protein</fullName>
    </submittedName>
</protein>
<name>A0A8I2YMK9_9AGAM</name>
<proteinExistence type="predicted"/>